<comment type="caution">
    <text evidence="3">The sequence shown here is derived from an EMBL/GenBank/DDBJ whole genome shotgun (WGS) entry which is preliminary data.</text>
</comment>
<accession>A0A1G2L227</accession>
<keyword evidence="2" id="KW-0812">Transmembrane</keyword>
<feature type="transmembrane region" description="Helical" evidence="2">
    <location>
        <begin position="488"/>
        <end position="508"/>
    </location>
</feature>
<evidence type="ECO:0000256" key="2">
    <source>
        <dbReference type="SAM" id="Phobius"/>
    </source>
</evidence>
<organism evidence="3 4">
    <name type="scientific">Candidatus Sungbacteria bacterium RIFCSPLOWO2_01_FULL_47_10</name>
    <dbReference type="NCBI Taxonomy" id="1802276"/>
    <lineage>
        <taxon>Bacteria</taxon>
        <taxon>Candidatus Sungiibacteriota</taxon>
    </lineage>
</organism>
<sequence length="557" mass="61302">MSDKIDEQFITLRDAAEGTSYSVEYLNLLIRKGKLKGKKIGRNWYTTREEIYRYMREQQEAAFRQLQRSMLPPPFLPIKKSFPDSKQDGAKKSALLKRKKTQSAHDGNPKILREEPTSDFVMSEIGANKTNPADNFSNPQKLFSPPATERPSSSVPVIVPGQRSIAQSAPDAREKDRLVSDLPIVKISGSSNQNLVSNLPKIPSHPQNILHISRSPAPSLVINKIPEKCSFHFSFSIANIFSFIWRRVRGQIFHSGLYSSPIVLSTDSRLFFQFKFLKKISRWSFLFAFLFFLTAGAAIYGIRFFSDIPDINHLAQISESFQDDDSFGGDDPILGESSLIQNNGAFGALVPVDGTEKFFDGDIVAFTDGQYRLSRTSSDVRLAGVASAEPAVLVGEQDDKPAIPLVSTGITFVRVSTVDGEIRRGDFITSSQIPGAGGKAEGFGHILGIALGDYTNSDPKIIGKIPVAISIREITPFTRFAANPTLTLRYVLAFVIVVSSVITGLTYFGKVARSGVEALGRNPLAARFIEFGIFLNLLLTLGIIAFGVLVAYGIVIY</sequence>
<evidence type="ECO:0000313" key="3">
    <source>
        <dbReference type="EMBL" id="OHA05574.1"/>
    </source>
</evidence>
<gene>
    <name evidence="3" type="ORF">A2934_01850</name>
</gene>
<evidence type="ECO:0000256" key="1">
    <source>
        <dbReference type="SAM" id="MobiDB-lite"/>
    </source>
</evidence>
<feature type="transmembrane region" description="Helical" evidence="2">
    <location>
        <begin position="283"/>
        <end position="302"/>
    </location>
</feature>
<dbReference type="AlphaFoldDB" id="A0A1G2L227"/>
<keyword evidence="2" id="KW-1133">Transmembrane helix</keyword>
<feature type="region of interest" description="Disordered" evidence="1">
    <location>
        <begin position="77"/>
        <end position="119"/>
    </location>
</feature>
<evidence type="ECO:0008006" key="5">
    <source>
        <dbReference type="Google" id="ProtNLM"/>
    </source>
</evidence>
<feature type="compositionally biased region" description="Basic and acidic residues" evidence="1">
    <location>
        <begin position="81"/>
        <end position="91"/>
    </location>
</feature>
<dbReference type="EMBL" id="MHQO01000048">
    <property type="protein sequence ID" value="OHA05574.1"/>
    <property type="molecule type" value="Genomic_DNA"/>
</dbReference>
<dbReference type="Proteomes" id="UP000177982">
    <property type="component" value="Unassembled WGS sequence"/>
</dbReference>
<feature type="compositionally biased region" description="Basic and acidic residues" evidence="1">
    <location>
        <begin position="107"/>
        <end position="116"/>
    </location>
</feature>
<evidence type="ECO:0000313" key="4">
    <source>
        <dbReference type="Proteomes" id="UP000177982"/>
    </source>
</evidence>
<name>A0A1G2L227_9BACT</name>
<keyword evidence="2" id="KW-0472">Membrane</keyword>
<reference evidence="3 4" key="1">
    <citation type="journal article" date="2016" name="Nat. Commun.">
        <title>Thousands of microbial genomes shed light on interconnected biogeochemical processes in an aquifer system.</title>
        <authorList>
            <person name="Anantharaman K."/>
            <person name="Brown C.T."/>
            <person name="Hug L.A."/>
            <person name="Sharon I."/>
            <person name="Castelle C.J."/>
            <person name="Probst A.J."/>
            <person name="Thomas B.C."/>
            <person name="Singh A."/>
            <person name="Wilkins M.J."/>
            <person name="Karaoz U."/>
            <person name="Brodie E.L."/>
            <person name="Williams K.H."/>
            <person name="Hubbard S.S."/>
            <person name="Banfield J.F."/>
        </authorList>
    </citation>
    <scope>NUCLEOTIDE SEQUENCE [LARGE SCALE GENOMIC DNA]</scope>
</reference>
<feature type="transmembrane region" description="Helical" evidence="2">
    <location>
        <begin position="528"/>
        <end position="555"/>
    </location>
</feature>
<proteinExistence type="predicted"/>
<protein>
    <recommendedName>
        <fullName evidence="5">Helix-turn-helix domain-containing protein</fullName>
    </recommendedName>
</protein>